<sequence>MGLGHAAKGQRSTRNLGSDEVQAKFKKVQDKKQVPKLFPMKWNEEKPYAKLFKEGLKRAGLHIKIPLY</sequence>
<evidence type="ECO:0000313" key="2">
    <source>
        <dbReference type="EMBL" id="KZN96628.1"/>
    </source>
</evidence>
<organism evidence="2 3">
    <name type="scientific">Aeribacillus pallidus</name>
    <dbReference type="NCBI Taxonomy" id="33936"/>
    <lineage>
        <taxon>Bacteria</taxon>
        <taxon>Bacillati</taxon>
        <taxon>Bacillota</taxon>
        <taxon>Bacilli</taxon>
        <taxon>Bacillales</taxon>
        <taxon>Bacillaceae</taxon>
        <taxon>Aeribacillus</taxon>
    </lineage>
</organism>
<keyword evidence="3" id="KW-1185">Reference proteome</keyword>
<gene>
    <name evidence="2" type="ORF">AZI98_07865</name>
</gene>
<evidence type="ECO:0000313" key="3">
    <source>
        <dbReference type="Proteomes" id="UP000076476"/>
    </source>
</evidence>
<dbReference type="AlphaFoldDB" id="A0A165Y1G9"/>
<dbReference type="Proteomes" id="UP000076476">
    <property type="component" value="Unassembled WGS sequence"/>
</dbReference>
<protein>
    <submittedName>
        <fullName evidence="2">Uncharacterized protein</fullName>
    </submittedName>
</protein>
<evidence type="ECO:0000256" key="1">
    <source>
        <dbReference type="SAM" id="MobiDB-lite"/>
    </source>
</evidence>
<comment type="caution">
    <text evidence="2">The sequence shown here is derived from an EMBL/GenBank/DDBJ whole genome shotgun (WGS) entry which is preliminary data.</text>
</comment>
<reference evidence="2 3" key="1">
    <citation type="submission" date="2016-04" db="EMBL/GenBank/DDBJ databases">
        <title>Draft genome sequence of Aeribacillus pallidus 8m3 from petroleum reservoir.</title>
        <authorList>
            <person name="Poltaraus A.B."/>
            <person name="Nazina T.N."/>
            <person name="Tourova T.P."/>
            <person name="Malakho S.M."/>
            <person name="Korshunova A.V."/>
            <person name="Sokolova D.S."/>
        </authorList>
    </citation>
    <scope>NUCLEOTIDE SEQUENCE [LARGE SCALE GENOMIC DNA]</scope>
    <source>
        <strain evidence="2 3">8m3</strain>
    </source>
</reference>
<proteinExistence type="predicted"/>
<name>A0A165Y1G9_9BACI</name>
<feature type="region of interest" description="Disordered" evidence="1">
    <location>
        <begin position="1"/>
        <end position="21"/>
    </location>
</feature>
<dbReference type="EMBL" id="LWBR01000018">
    <property type="protein sequence ID" value="KZN96628.1"/>
    <property type="molecule type" value="Genomic_DNA"/>
</dbReference>
<accession>A0A165Y1G9</accession>